<evidence type="ECO:0000313" key="1">
    <source>
        <dbReference type="EMBL" id="TCL54889.1"/>
    </source>
</evidence>
<comment type="caution">
    <text evidence="1">The sequence shown here is derived from an EMBL/GenBank/DDBJ whole genome shotgun (WGS) entry which is preliminary data.</text>
</comment>
<name>A0A4R1QME0_9FIRM</name>
<accession>A0A4R1QME0</accession>
<keyword evidence="1" id="KW-0378">Hydrolase</keyword>
<dbReference type="AlphaFoldDB" id="A0A4R1QME0"/>
<sequence length="239" mass="27995">MHAYYQKSKNKLQREMNNYLKLIKPELEEIFRKPYPQIFAEVWEYYEQEMLEHFPFIGGDRSSGTKNLTGCMFFIAIGVVGKRYGLSIQDWGRLSTILYERYFDRVPRPLRRLIGGVFNHCPGLVNNALRRKDRKNAENAARNPGGFVTQTMPPTEEYPVIYHNQVCPIYEFCKARDYMEYLPYMCNLDYVMFHAFGVALYREKTCATGDDVCDFKMKRGATPPAVWPPHILDESDPLK</sequence>
<dbReference type="InterPro" id="IPR026002">
    <property type="entry name" value="ATC_hydrolase-like"/>
</dbReference>
<dbReference type="OrthoDB" id="1495276at2"/>
<dbReference type="Pfam" id="PF14196">
    <property type="entry name" value="ATC_hydrolase"/>
    <property type="match status" value="1"/>
</dbReference>
<protein>
    <submittedName>
        <fullName evidence="1">L-2-amino-thiazoline-4-carboxylic acid hydrolase-like protein</fullName>
    </submittedName>
</protein>
<organism evidence="1 2">
    <name type="scientific">Allofournierella massiliensis</name>
    <dbReference type="NCBI Taxonomy" id="1650663"/>
    <lineage>
        <taxon>Bacteria</taxon>
        <taxon>Bacillati</taxon>
        <taxon>Bacillota</taxon>
        <taxon>Clostridia</taxon>
        <taxon>Eubacteriales</taxon>
        <taxon>Oscillospiraceae</taxon>
        <taxon>Allofournierella</taxon>
    </lineage>
</organism>
<dbReference type="EMBL" id="SLUM01000019">
    <property type="protein sequence ID" value="TCL54889.1"/>
    <property type="molecule type" value="Genomic_DNA"/>
</dbReference>
<reference evidence="1 2" key="1">
    <citation type="submission" date="2019-03" db="EMBL/GenBank/DDBJ databases">
        <title>Genomic Encyclopedia of Type Strains, Phase IV (KMG-IV): sequencing the most valuable type-strain genomes for metagenomic binning, comparative biology and taxonomic classification.</title>
        <authorList>
            <person name="Goeker M."/>
        </authorList>
    </citation>
    <scope>NUCLEOTIDE SEQUENCE [LARGE SCALE GENOMIC DNA]</scope>
    <source>
        <strain evidence="1 2">DSM 100451</strain>
    </source>
</reference>
<dbReference type="RefSeq" id="WP_058964354.1">
    <property type="nucleotide sequence ID" value="NZ_CABKVM010000017.1"/>
</dbReference>
<gene>
    <name evidence="1" type="ORF">EDD77_11912</name>
</gene>
<evidence type="ECO:0000313" key="2">
    <source>
        <dbReference type="Proteomes" id="UP000295184"/>
    </source>
</evidence>
<proteinExistence type="predicted"/>
<dbReference type="Proteomes" id="UP000295184">
    <property type="component" value="Unassembled WGS sequence"/>
</dbReference>
<dbReference type="GO" id="GO:0016787">
    <property type="term" value="F:hydrolase activity"/>
    <property type="evidence" value="ECO:0007669"/>
    <property type="project" value="UniProtKB-KW"/>
</dbReference>